<proteinExistence type="predicted"/>
<dbReference type="RefSeq" id="WP_107012731.1">
    <property type="nucleotide sequence ID" value="NZ_CP028136.1"/>
</dbReference>
<sequence>MKHFLCTRFNLKNEDWIHTKKGKSVLTKKWLSSRFYLFEKFCVPSVKNQTNKNFKWVIFFDIDTPTKFKKKINGLLAKDNLFIPLYINGIGELETSLSRFILKEISIKSETIITTRLDNDDAIHKDFISTIQKLASGKSEAVIDLIRGLQIDIQKDPFQVRNHFKYYNPFISIVETGDNFKTVLSRHHYEWSDHANIIAYKSDRLWLEVIHDKNMVNEVKNNYYLTNNFYPDDFGLKGINFQNKITTILNNTFLRLKKLKSRFLKT</sequence>
<dbReference type="EMBL" id="CP028136">
    <property type="protein sequence ID" value="AVR45956.1"/>
    <property type="molecule type" value="Genomic_DNA"/>
</dbReference>
<gene>
    <name evidence="1" type="ORF">C7S20_12210</name>
</gene>
<reference evidence="2" key="1">
    <citation type="submission" date="2018-03" db="EMBL/GenBank/DDBJ databases">
        <title>Gramella fulva sp. nov., isolated from a dry surface of tidal flat.</title>
        <authorList>
            <person name="Hwang S.H."/>
            <person name="Hwang W.M."/>
            <person name="Kang K."/>
            <person name="Ahn T.-Y."/>
        </authorList>
    </citation>
    <scope>NUCLEOTIDE SEQUENCE [LARGE SCALE GENOMIC DNA]</scope>
    <source>
        <strain evidence="2">SH35</strain>
    </source>
</reference>
<accession>A0A2R3Z6P4</accession>
<dbReference type="Proteomes" id="UP000241507">
    <property type="component" value="Chromosome"/>
</dbReference>
<dbReference type="InterPro" id="IPR021466">
    <property type="entry name" value="Put_rhamnosyl_transferase"/>
</dbReference>
<name>A0A2R3Z6P4_9FLAO</name>
<dbReference type="OrthoDB" id="9771846at2"/>
<protein>
    <recommendedName>
        <fullName evidence="3">Rhamnosyl transferase</fullName>
    </recommendedName>
</protein>
<evidence type="ECO:0000313" key="1">
    <source>
        <dbReference type="EMBL" id="AVR45956.1"/>
    </source>
</evidence>
<evidence type="ECO:0008006" key="3">
    <source>
        <dbReference type="Google" id="ProtNLM"/>
    </source>
</evidence>
<keyword evidence="2" id="KW-1185">Reference proteome</keyword>
<dbReference type="KEGG" id="grs:C7S20_12210"/>
<dbReference type="Pfam" id="PF11316">
    <property type="entry name" value="Rhamno_transf"/>
    <property type="match status" value="1"/>
</dbReference>
<organism evidence="1 2">
    <name type="scientific">Christiangramia fulva</name>
    <dbReference type="NCBI Taxonomy" id="2126553"/>
    <lineage>
        <taxon>Bacteria</taxon>
        <taxon>Pseudomonadati</taxon>
        <taxon>Bacteroidota</taxon>
        <taxon>Flavobacteriia</taxon>
        <taxon>Flavobacteriales</taxon>
        <taxon>Flavobacteriaceae</taxon>
        <taxon>Christiangramia</taxon>
    </lineage>
</organism>
<evidence type="ECO:0000313" key="2">
    <source>
        <dbReference type="Proteomes" id="UP000241507"/>
    </source>
</evidence>
<dbReference type="AlphaFoldDB" id="A0A2R3Z6P4"/>